<dbReference type="PANTHER" id="PTHR47505:SF1">
    <property type="entry name" value="DNA UTILIZATION PROTEIN YHGH"/>
    <property type="match status" value="1"/>
</dbReference>
<comment type="similarity">
    <text evidence="1">Belongs to the ComF/GntX family.</text>
</comment>
<protein>
    <recommendedName>
        <fullName evidence="4">ComF family protein</fullName>
    </recommendedName>
</protein>
<sequence length="194" mass="21425">MNVNLKEIEGNWELGYALDKHSLSSRVVGYHESGRPKWDTTRSEAGEALFLLKYRDDYSQIEPIAQTIVDEIVTPHFPKIGFVVPMPATKQREVQPVTKLAERVAELLGVICIKNSLLKAVTGVSLKDLATKEEKEAAISGAFSVVDQITNKGPWDVLLIDDLFDTGATMEAACNALGDYNKVKGIYVATISWK</sequence>
<dbReference type="InterPro" id="IPR000836">
    <property type="entry name" value="PRTase_dom"/>
</dbReference>
<reference evidence="2" key="1">
    <citation type="submission" date="2022-06" db="EMBL/GenBank/DDBJ databases">
        <title>Draft genome sequences of Pragia fontium str. JCM24417.</title>
        <authorList>
            <person name="Wakabayashi Y."/>
            <person name="Kojima K."/>
        </authorList>
    </citation>
    <scope>NUCLEOTIDE SEQUENCE</scope>
    <source>
        <strain evidence="2">JCM 24417</strain>
    </source>
</reference>
<dbReference type="PANTHER" id="PTHR47505">
    <property type="entry name" value="DNA UTILIZATION PROTEIN YHGH"/>
    <property type="match status" value="1"/>
</dbReference>
<accession>A0ABQ5LGS7</accession>
<dbReference type="CDD" id="cd06223">
    <property type="entry name" value="PRTases_typeI"/>
    <property type="match status" value="1"/>
</dbReference>
<dbReference type="Gene3D" id="3.40.50.2020">
    <property type="match status" value="1"/>
</dbReference>
<dbReference type="SUPFAM" id="SSF53271">
    <property type="entry name" value="PRTase-like"/>
    <property type="match status" value="1"/>
</dbReference>
<dbReference type="EMBL" id="BRLJ01000003">
    <property type="protein sequence ID" value="GKX62803.1"/>
    <property type="molecule type" value="Genomic_DNA"/>
</dbReference>
<evidence type="ECO:0000313" key="2">
    <source>
        <dbReference type="EMBL" id="GKX62803.1"/>
    </source>
</evidence>
<proteinExistence type="inferred from homology"/>
<organism evidence="2 3">
    <name type="scientific">Pragia fontium</name>
    <dbReference type="NCBI Taxonomy" id="82985"/>
    <lineage>
        <taxon>Bacteria</taxon>
        <taxon>Pseudomonadati</taxon>
        <taxon>Pseudomonadota</taxon>
        <taxon>Gammaproteobacteria</taxon>
        <taxon>Enterobacterales</taxon>
        <taxon>Budviciaceae</taxon>
        <taxon>Pragia</taxon>
    </lineage>
</organism>
<keyword evidence="3" id="KW-1185">Reference proteome</keyword>
<dbReference type="Proteomes" id="UP001059610">
    <property type="component" value="Unassembled WGS sequence"/>
</dbReference>
<dbReference type="InterPro" id="IPR029057">
    <property type="entry name" value="PRTase-like"/>
</dbReference>
<evidence type="ECO:0000313" key="3">
    <source>
        <dbReference type="Proteomes" id="UP001059610"/>
    </source>
</evidence>
<name>A0ABQ5LGS7_9GAMM</name>
<gene>
    <name evidence="2" type="ORF">SOASR032_13720</name>
</gene>
<dbReference type="InterPro" id="IPR051910">
    <property type="entry name" value="ComF/GntX_DNA_util-trans"/>
</dbReference>
<evidence type="ECO:0008006" key="4">
    <source>
        <dbReference type="Google" id="ProtNLM"/>
    </source>
</evidence>
<dbReference type="RefSeq" id="WP_261821787.1">
    <property type="nucleotide sequence ID" value="NZ_BRLJ01000003.1"/>
</dbReference>
<evidence type="ECO:0000256" key="1">
    <source>
        <dbReference type="ARBA" id="ARBA00008007"/>
    </source>
</evidence>
<comment type="caution">
    <text evidence="2">The sequence shown here is derived from an EMBL/GenBank/DDBJ whole genome shotgun (WGS) entry which is preliminary data.</text>
</comment>